<dbReference type="InterPro" id="IPR041588">
    <property type="entry name" value="Integrase_H2C2"/>
</dbReference>
<organism evidence="2 3">
    <name type="scientific">Carassius auratus</name>
    <name type="common">Goldfish</name>
    <dbReference type="NCBI Taxonomy" id="7957"/>
    <lineage>
        <taxon>Eukaryota</taxon>
        <taxon>Metazoa</taxon>
        <taxon>Chordata</taxon>
        <taxon>Craniata</taxon>
        <taxon>Vertebrata</taxon>
        <taxon>Euteleostomi</taxon>
        <taxon>Actinopterygii</taxon>
        <taxon>Neopterygii</taxon>
        <taxon>Teleostei</taxon>
        <taxon>Ostariophysi</taxon>
        <taxon>Cypriniformes</taxon>
        <taxon>Cyprinidae</taxon>
        <taxon>Cyprininae</taxon>
        <taxon>Carassius</taxon>
    </lineage>
</organism>
<dbReference type="GeneID" id="113062714"/>
<dbReference type="Pfam" id="PF18701">
    <property type="entry name" value="DUF5641"/>
    <property type="match status" value="1"/>
</dbReference>
<evidence type="ECO:0000259" key="1">
    <source>
        <dbReference type="PROSITE" id="PS50994"/>
    </source>
</evidence>
<feature type="domain" description="Integrase catalytic" evidence="1">
    <location>
        <begin position="749"/>
        <end position="938"/>
    </location>
</feature>
<dbReference type="RefSeq" id="XP_026088467.1">
    <property type="nucleotide sequence ID" value="XM_026232682.1"/>
</dbReference>
<dbReference type="Gene3D" id="3.10.10.10">
    <property type="entry name" value="HIV Type 1 Reverse Transcriptase, subunit A, domain 1"/>
    <property type="match status" value="1"/>
</dbReference>
<evidence type="ECO:0000313" key="3">
    <source>
        <dbReference type="RefSeq" id="XP_026088467.1"/>
    </source>
</evidence>
<protein>
    <submittedName>
        <fullName evidence="3">Uncharacterized protein LOC113062714</fullName>
    </submittedName>
</protein>
<dbReference type="OrthoDB" id="10051210at2759"/>
<dbReference type="GO" id="GO:0003676">
    <property type="term" value="F:nucleic acid binding"/>
    <property type="evidence" value="ECO:0007669"/>
    <property type="project" value="InterPro"/>
</dbReference>
<dbReference type="Pfam" id="PF05380">
    <property type="entry name" value="Peptidase_A17"/>
    <property type="match status" value="1"/>
</dbReference>
<evidence type="ECO:0000313" key="2">
    <source>
        <dbReference type="Proteomes" id="UP000515129"/>
    </source>
</evidence>
<dbReference type="SUPFAM" id="SSF53098">
    <property type="entry name" value="Ribonuclease H-like"/>
    <property type="match status" value="1"/>
</dbReference>
<accession>A0A6P6LX96</accession>
<dbReference type="InterPro" id="IPR001584">
    <property type="entry name" value="Integrase_cat-core"/>
</dbReference>
<dbReference type="GO" id="GO:0015074">
    <property type="term" value="P:DNA integration"/>
    <property type="evidence" value="ECO:0007669"/>
    <property type="project" value="InterPro"/>
</dbReference>
<sequence length="1067" mass="121762">MPLPFKRRPNFLNNKQLAIVRLNHLKRKLLKDEKYKEHYVRFMEEVIERGDAEEVHDEGKDGEKWYIPHHGVYHPKKPDKLRVVFDCSAKYQGTSLNDHLLQGPDLMNNLTGVLVRFRQHPIALMCDVEKMFHQFHVEEADRNYLRFLWWKNGDLALHPHEYRMKVHLFGATSSPGCANYGLKHLAKENEGMYPLGSKFITKDFYVDDGVTSVVSTEEAIQVAREARQLCASGGLRLHKFISNDKVVLDSIPISERAVEVKALDLSFDDTPLERALGIHWHIDSDNFRFSVDLKDQPATRRGILSTVASLYDPLGFIAPFLLSGKLVLQEMCRNGTGWDDPLPKELQPSWEHWKADLVNLEKISIPRCYVPANFGKVIKRELHHFSDASNSGYGQCTYLRLTSKEGNIHCALVIGKSRVAPIKVQTIPRLELTAAVISVAMSNMLKRELQYADIEEHFWTDSQVVLGYINNEARRFHTFVANRVQKIHLSTTPQQWRYVPTNENPADHASRGLNAGEILTSNWLTGPGFLWKKDIPPVADIDTALTIGDPEVRQAQTLSAQATEVSLSDRLSKLSSWSGAVQAVARLIRRAKGDKSSSHSTVAEREDAKRIIIKDLQRNTHPEDIKLLSKGTQLSPGSKLYHLDAFLDQEGVLKVGGRLCDASLPNSIKHPVIIPKDHHITKMIISQCHENVKHQGKGLTINEIRSQGYWIPGISRAVASHVHHCVTCRKLRRPTEEQRMADLPSERTNPSPPFTYCGMDCFRPFITKHGRKDHKRYGLLFTCFSSRAIHIEMLDDMSTDAFINGLRCFIALRGAVRQIKCDQGTNFVGAKNELKNALKEIDADRLTVFLAEKQCDFVLNAPHSSHAGGVWERQIRTVRNVLRSTLSLYSGRLDDASLRTFFYEAMAIVNSRPLSVDNLNDPNSLAPLTPNNLLTMKSIPALPPPGRFIREDIYARKRWRHVQYLAEQFWSRWRKEYLSNIAIRQRWHTVKRNLQVGDIVMEKIDDLPRNEWRLARVTETTTDKDGLVRRVKVCLGDRNLETDGRRLNKLSVIERPVQKLILLLETV</sequence>
<dbReference type="Gene3D" id="1.10.340.70">
    <property type="match status" value="1"/>
</dbReference>
<gene>
    <name evidence="3" type="primary">LOC113062714</name>
</gene>
<dbReference type="AlphaFoldDB" id="A0A6P6LX96"/>
<dbReference type="Pfam" id="PF17921">
    <property type="entry name" value="Integrase_H2C2"/>
    <property type="match status" value="1"/>
</dbReference>
<dbReference type="PANTHER" id="PTHR47331">
    <property type="entry name" value="PHD-TYPE DOMAIN-CONTAINING PROTEIN"/>
    <property type="match status" value="1"/>
</dbReference>
<dbReference type="KEGG" id="caua:113062714"/>
<dbReference type="PROSITE" id="PS50994">
    <property type="entry name" value="INTEGRASE"/>
    <property type="match status" value="1"/>
</dbReference>
<dbReference type="Proteomes" id="UP000515129">
    <property type="component" value="Chromosome 45"/>
</dbReference>
<dbReference type="InterPro" id="IPR012337">
    <property type="entry name" value="RNaseH-like_sf"/>
</dbReference>
<proteinExistence type="predicted"/>
<dbReference type="InterPro" id="IPR043502">
    <property type="entry name" value="DNA/RNA_pol_sf"/>
</dbReference>
<dbReference type="CDD" id="cd01644">
    <property type="entry name" value="RT_pepA17"/>
    <property type="match status" value="1"/>
</dbReference>
<keyword evidence="2" id="KW-1185">Reference proteome</keyword>
<dbReference type="InterPro" id="IPR040676">
    <property type="entry name" value="DUF5641"/>
</dbReference>
<dbReference type="InterPro" id="IPR043128">
    <property type="entry name" value="Rev_trsase/Diguanyl_cyclase"/>
</dbReference>
<dbReference type="Gene3D" id="3.30.70.270">
    <property type="match status" value="1"/>
</dbReference>
<dbReference type="InterPro" id="IPR008042">
    <property type="entry name" value="Retrotrans_Pao"/>
</dbReference>
<name>A0A6P6LX96_CARAU</name>
<dbReference type="PANTHER" id="PTHR47331:SF5">
    <property type="entry name" value="RIBONUCLEASE H"/>
    <property type="match status" value="1"/>
</dbReference>
<reference evidence="3" key="1">
    <citation type="submission" date="2025-08" db="UniProtKB">
        <authorList>
            <consortium name="RefSeq"/>
        </authorList>
    </citation>
    <scope>IDENTIFICATION</scope>
    <source>
        <strain evidence="3">Wakin</strain>
        <tissue evidence="3">Muscle</tissue>
    </source>
</reference>
<dbReference type="InterPro" id="IPR036397">
    <property type="entry name" value="RNaseH_sf"/>
</dbReference>
<dbReference type="SUPFAM" id="SSF56672">
    <property type="entry name" value="DNA/RNA polymerases"/>
    <property type="match status" value="1"/>
</dbReference>
<dbReference type="Gene3D" id="3.30.420.10">
    <property type="entry name" value="Ribonuclease H-like superfamily/Ribonuclease H"/>
    <property type="match status" value="1"/>
</dbReference>